<accession>A0A160TWA4</accession>
<dbReference type="AlphaFoldDB" id="A0A160TWA4"/>
<dbReference type="Gene3D" id="3.10.105.10">
    <property type="entry name" value="Dipeptide-binding Protein, Domain 3"/>
    <property type="match status" value="1"/>
</dbReference>
<organism evidence="6">
    <name type="scientific">hydrothermal vent metagenome</name>
    <dbReference type="NCBI Taxonomy" id="652676"/>
    <lineage>
        <taxon>unclassified sequences</taxon>
        <taxon>metagenomes</taxon>
        <taxon>ecological metagenomes</taxon>
    </lineage>
</organism>
<evidence type="ECO:0000256" key="1">
    <source>
        <dbReference type="ARBA" id="ARBA00004196"/>
    </source>
</evidence>
<dbReference type="InterPro" id="IPR030678">
    <property type="entry name" value="Peptide/Ni-bd"/>
</dbReference>
<dbReference type="Pfam" id="PF00496">
    <property type="entry name" value="SBP_bac_5"/>
    <property type="match status" value="1"/>
</dbReference>
<dbReference type="InterPro" id="IPR006311">
    <property type="entry name" value="TAT_signal"/>
</dbReference>
<dbReference type="PANTHER" id="PTHR30290">
    <property type="entry name" value="PERIPLASMIC BINDING COMPONENT OF ABC TRANSPORTER"/>
    <property type="match status" value="1"/>
</dbReference>
<keyword evidence="3" id="KW-0813">Transport</keyword>
<dbReference type="GO" id="GO:1904680">
    <property type="term" value="F:peptide transmembrane transporter activity"/>
    <property type="evidence" value="ECO:0007669"/>
    <property type="project" value="TreeGrafter"/>
</dbReference>
<dbReference type="Gene3D" id="3.40.190.10">
    <property type="entry name" value="Periplasmic binding protein-like II"/>
    <property type="match status" value="1"/>
</dbReference>
<comment type="subcellular location">
    <subcellularLocation>
        <location evidence="1">Cell envelope</location>
    </subcellularLocation>
</comment>
<dbReference type="InterPro" id="IPR039424">
    <property type="entry name" value="SBP_5"/>
</dbReference>
<dbReference type="PANTHER" id="PTHR30290:SF10">
    <property type="entry name" value="PERIPLASMIC OLIGOPEPTIDE-BINDING PROTEIN-RELATED"/>
    <property type="match status" value="1"/>
</dbReference>
<proteinExistence type="inferred from homology"/>
<dbReference type="GO" id="GO:0030313">
    <property type="term" value="C:cell envelope"/>
    <property type="evidence" value="ECO:0007669"/>
    <property type="project" value="UniProtKB-SubCell"/>
</dbReference>
<keyword evidence="4" id="KW-0732">Signal</keyword>
<dbReference type="GO" id="GO:0043190">
    <property type="term" value="C:ATP-binding cassette (ABC) transporter complex"/>
    <property type="evidence" value="ECO:0007669"/>
    <property type="project" value="InterPro"/>
</dbReference>
<name>A0A160TWA4_9ZZZZ</name>
<feature type="domain" description="Solute-binding protein family 5" evidence="5">
    <location>
        <begin position="98"/>
        <end position="428"/>
    </location>
</feature>
<evidence type="ECO:0000259" key="5">
    <source>
        <dbReference type="Pfam" id="PF00496"/>
    </source>
</evidence>
<comment type="similarity">
    <text evidence="2">Belongs to the bacterial solute-binding protein 5 family.</text>
</comment>
<evidence type="ECO:0000256" key="4">
    <source>
        <dbReference type="ARBA" id="ARBA00022729"/>
    </source>
</evidence>
<dbReference type="PIRSF" id="PIRSF002741">
    <property type="entry name" value="MppA"/>
    <property type="match status" value="1"/>
</dbReference>
<dbReference type="EMBL" id="CZRL01000120">
    <property type="protein sequence ID" value="CUS55111.1"/>
    <property type="molecule type" value="Genomic_DNA"/>
</dbReference>
<sequence length="525" mass="57761">MKEIKTFQQMYRDGHVNRREFLAAMGALGVTAATAGSFLTSSSALAATPTRGGSVVFASNLHGPDDTLDPLLGTSTIDYTRANAGCNGLIQVWDDMSLHGELAEEWSVNSNATEYTFKIRKGVTFHDGHPLEAADVVWSMNRHIEDGSPSSIGSFFTNVTGWKAVDKHTVKLSLSSPDADMPYKLTQPQAKIVKKHTTNWYKCGTGPYLVDEFQAGVKSTHVRNPNYWRDTGQHLDSMEITAITDPNARLNALLAGSVDMITAISAKMIKKLESSGLNVLSVPAGVYGGICCLKNTAPGDNDDLVQGLRYIQDRERIVRKFLKGHGTLGNDHPINISYGADHCHELPQIPYDPDKAKWHLNKSGYSTAELFVAPVSGAIEDTCLLMQANLKKIGFDLKLKKVPTDGYWGAVWMKEPLNVVSWNMRPTANSMMGIQFGPNGNWNDTYWNSDRMGELLKDSLAETDAAKRHEMHCEMQKLVSTQSGIIIPYHTNILDAHNPKVKGFSNVPLGQFGGNGWAEFAWKEA</sequence>
<dbReference type="CDD" id="cd08503">
    <property type="entry name" value="PBP2_NikA_DppA_OppA_like_17"/>
    <property type="match status" value="1"/>
</dbReference>
<evidence type="ECO:0000313" key="6">
    <source>
        <dbReference type="EMBL" id="CUS55111.1"/>
    </source>
</evidence>
<dbReference type="GO" id="GO:0015833">
    <property type="term" value="P:peptide transport"/>
    <property type="evidence" value="ECO:0007669"/>
    <property type="project" value="TreeGrafter"/>
</dbReference>
<dbReference type="Gene3D" id="3.90.76.10">
    <property type="entry name" value="Dipeptide-binding Protein, Domain 1"/>
    <property type="match status" value="1"/>
</dbReference>
<dbReference type="GO" id="GO:0042597">
    <property type="term" value="C:periplasmic space"/>
    <property type="evidence" value="ECO:0007669"/>
    <property type="project" value="UniProtKB-ARBA"/>
</dbReference>
<evidence type="ECO:0000256" key="2">
    <source>
        <dbReference type="ARBA" id="ARBA00005695"/>
    </source>
</evidence>
<dbReference type="SUPFAM" id="SSF53850">
    <property type="entry name" value="Periplasmic binding protein-like II"/>
    <property type="match status" value="1"/>
</dbReference>
<evidence type="ECO:0000256" key="3">
    <source>
        <dbReference type="ARBA" id="ARBA00022448"/>
    </source>
</evidence>
<dbReference type="PROSITE" id="PS51318">
    <property type="entry name" value="TAT"/>
    <property type="match status" value="1"/>
</dbReference>
<dbReference type="InterPro" id="IPR000914">
    <property type="entry name" value="SBP_5_dom"/>
</dbReference>
<gene>
    <name evidence="6" type="ORF">MGWOODY_XGa2179</name>
</gene>
<protein>
    <submittedName>
        <fullName evidence="6">ABC peptide transporter, periplasmic ligand binding protein</fullName>
    </submittedName>
</protein>
<reference evidence="6" key="1">
    <citation type="submission" date="2015-10" db="EMBL/GenBank/DDBJ databases">
        <authorList>
            <person name="Gilbert D.G."/>
        </authorList>
    </citation>
    <scope>NUCLEOTIDE SEQUENCE</scope>
</reference>